<evidence type="ECO:0000313" key="2">
    <source>
        <dbReference type="EMBL" id="JAE23644.1"/>
    </source>
</evidence>
<sequence length="103" mass="11231">MTKEENGANSSKDGPELPEITSPAISGATLTLKPYDVQLQSAIGTTGKEYTMATAKADESTRAIRRSFSFRAEDVQVVLGDYKKKANHGSNILSFLKKTRRHA</sequence>
<feature type="region of interest" description="Disordered" evidence="1">
    <location>
        <begin position="1"/>
        <end position="24"/>
    </location>
</feature>
<reference evidence="2" key="2">
    <citation type="journal article" date="2015" name="Data Brief">
        <title>Shoot transcriptome of the giant reed, Arundo donax.</title>
        <authorList>
            <person name="Barrero R.A."/>
            <person name="Guerrero F.D."/>
            <person name="Moolhuijzen P."/>
            <person name="Goolsby J.A."/>
            <person name="Tidwell J."/>
            <person name="Bellgard S.E."/>
            <person name="Bellgard M.I."/>
        </authorList>
    </citation>
    <scope>NUCLEOTIDE SEQUENCE</scope>
    <source>
        <tissue evidence="2">Shoot tissue taken approximately 20 cm above the soil surface</tissue>
    </source>
</reference>
<dbReference type="EMBL" id="GBRH01174252">
    <property type="protein sequence ID" value="JAE23644.1"/>
    <property type="molecule type" value="Transcribed_RNA"/>
</dbReference>
<dbReference type="AlphaFoldDB" id="A0A0A9GJT1"/>
<organism evidence="2">
    <name type="scientific">Arundo donax</name>
    <name type="common">Giant reed</name>
    <name type="synonym">Donax arundinaceus</name>
    <dbReference type="NCBI Taxonomy" id="35708"/>
    <lineage>
        <taxon>Eukaryota</taxon>
        <taxon>Viridiplantae</taxon>
        <taxon>Streptophyta</taxon>
        <taxon>Embryophyta</taxon>
        <taxon>Tracheophyta</taxon>
        <taxon>Spermatophyta</taxon>
        <taxon>Magnoliopsida</taxon>
        <taxon>Liliopsida</taxon>
        <taxon>Poales</taxon>
        <taxon>Poaceae</taxon>
        <taxon>PACMAD clade</taxon>
        <taxon>Arundinoideae</taxon>
        <taxon>Arundineae</taxon>
        <taxon>Arundo</taxon>
    </lineage>
</organism>
<reference evidence="2" key="1">
    <citation type="submission" date="2014-09" db="EMBL/GenBank/DDBJ databases">
        <authorList>
            <person name="Magalhaes I.L.F."/>
            <person name="Oliveira U."/>
            <person name="Santos F.R."/>
            <person name="Vidigal T.H.D.A."/>
            <person name="Brescovit A.D."/>
            <person name="Santos A.J."/>
        </authorList>
    </citation>
    <scope>NUCLEOTIDE SEQUENCE</scope>
    <source>
        <tissue evidence="2">Shoot tissue taken approximately 20 cm above the soil surface</tissue>
    </source>
</reference>
<accession>A0A0A9GJT1</accession>
<name>A0A0A9GJT1_ARUDO</name>
<proteinExistence type="predicted"/>
<evidence type="ECO:0000256" key="1">
    <source>
        <dbReference type="SAM" id="MobiDB-lite"/>
    </source>
</evidence>
<protein>
    <submittedName>
        <fullName evidence="2">Uncharacterized protein</fullName>
    </submittedName>
</protein>